<dbReference type="PANTHER" id="PTHR30580">
    <property type="entry name" value="PRIMOSOMAL PROTEIN N"/>
    <property type="match status" value="1"/>
</dbReference>
<dbReference type="GO" id="GO:0006302">
    <property type="term" value="P:double-strand break repair"/>
    <property type="evidence" value="ECO:0007669"/>
    <property type="project" value="InterPro"/>
</dbReference>
<evidence type="ECO:0000256" key="11">
    <source>
        <dbReference type="ARBA" id="ARBA00048988"/>
    </source>
</evidence>
<evidence type="ECO:0000259" key="13">
    <source>
        <dbReference type="PROSITE" id="PS51192"/>
    </source>
</evidence>
<dbReference type="GO" id="GO:0008270">
    <property type="term" value="F:zinc ion binding"/>
    <property type="evidence" value="ECO:0007669"/>
    <property type="project" value="UniProtKB-UniRule"/>
</dbReference>
<keyword evidence="1 12" id="KW-0639">Primosome</keyword>
<keyword evidence="9 12" id="KW-0238">DNA-binding</keyword>
<dbReference type="GO" id="GO:0006270">
    <property type="term" value="P:DNA replication initiation"/>
    <property type="evidence" value="ECO:0007669"/>
    <property type="project" value="TreeGrafter"/>
</dbReference>
<evidence type="ECO:0000256" key="6">
    <source>
        <dbReference type="ARBA" id="ARBA00022806"/>
    </source>
</evidence>
<evidence type="ECO:0000256" key="9">
    <source>
        <dbReference type="ARBA" id="ARBA00023125"/>
    </source>
</evidence>
<dbReference type="Gene3D" id="3.40.1440.60">
    <property type="entry name" value="PriA, 3(prime) DNA-binding domain"/>
    <property type="match status" value="1"/>
</dbReference>
<dbReference type="InterPro" id="IPR041222">
    <property type="entry name" value="PriA_3primeBD"/>
</dbReference>
<keyword evidence="5 12" id="KW-0378">Hydrolase</keyword>
<dbReference type="GO" id="GO:0003677">
    <property type="term" value="F:DNA binding"/>
    <property type="evidence" value="ECO:0007669"/>
    <property type="project" value="UniProtKB-UniRule"/>
</dbReference>
<dbReference type="SMART" id="SM00490">
    <property type="entry name" value="HELICc"/>
    <property type="match status" value="1"/>
</dbReference>
<feature type="domain" description="Helicase C-terminal" evidence="14">
    <location>
        <begin position="404"/>
        <end position="563"/>
    </location>
</feature>
<feature type="binding site" evidence="12">
    <location>
        <position position="396"/>
    </location>
    <ligand>
        <name>Zn(2+)</name>
        <dbReference type="ChEBI" id="CHEBI:29105"/>
        <label>2</label>
    </ligand>
</feature>
<evidence type="ECO:0000259" key="14">
    <source>
        <dbReference type="PROSITE" id="PS51194"/>
    </source>
</evidence>
<evidence type="ECO:0000256" key="10">
    <source>
        <dbReference type="ARBA" id="ARBA00023235"/>
    </source>
</evidence>
<dbReference type="GO" id="GO:0006310">
    <property type="term" value="P:DNA recombination"/>
    <property type="evidence" value="ECO:0007669"/>
    <property type="project" value="InterPro"/>
</dbReference>
<evidence type="ECO:0000256" key="7">
    <source>
        <dbReference type="ARBA" id="ARBA00022833"/>
    </source>
</evidence>
<keyword evidence="10 12" id="KW-0413">Isomerase</keyword>
<dbReference type="GO" id="GO:0005524">
    <property type="term" value="F:ATP binding"/>
    <property type="evidence" value="ECO:0007669"/>
    <property type="project" value="UniProtKB-UniRule"/>
</dbReference>
<dbReference type="InterPro" id="IPR042115">
    <property type="entry name" value="PriA_3primeBD_sf"/>
</dbReference>
<dbReference type="Pfam" id="PF18074">
    <property type="entry name" value="PriA_C"/>
    <property type="match status" value="1"/>
</dbReference>
<dbReference type="FunFam" id="3.40.50.300:FF:000489">
    <property type="entry name" value="Primosome assembly protein PriA"/>
    <property type="match status" value="1"/>
</dbReference>
<comment type="function">
    <text evidence="12">Initiates the restart of stalled replication forks, which reloads the replicative helicase on sites other than the origin of replication. Recognizes and binds to abandoned replication forks and remodels them to uncover a helicase loading site. Promotes assembly of the primosome at these replication forks.</text>
</comment>
<keyword evidence="7 12" id="KW-0862">Zinc</keyword>
<feature type="domain" description="Helicase ATP-binding" evidence="13">
    <location>
        <begin position="144"/>
        <end position="310"/>
    </location>
</feature>
<comment type="subunit">
    <text evidence="12">Component of the replication restart primosome.</text>
</comment>
<accession>A0A520MNE5</accession>
<comment type="similarity">
    <text evidence="12">Belongs to the helicase family. PriA subfamily.</text>
</comment>
<comment type="catalytic activity">
    <reaction evidence="12">
        <text>Couples ATP hydrolysis with the unwinding of duplex DNA by translocating in the 3'-5' direction.</text>
        <dbReference type="EC" id="5.6.2.4"/>
    </reaction>
</comment>
<dbReference type="PROSITE" id="PS51192">
    <property type="entry name" value="HELICASE_ATP_BIND_1"/>
    <property type="match status" value="1"/>
</dbReference>
<comment type="catalytic activity">
    <reaction evidence="11 12">
        <text>ATP + H2O = ADP + phosphate + H(+)</text>
        <dbReference type="Rhea" id="RHEA:13065"/>
        <dbReference type="ChEBI" id="CHEBI:15377"/>
        <dbReference type="ChEBI" id="CHEBI:15378"/>
        <dbReference type="ChEBI" id="CHEBI:30616"/>
        <dbReference type="ChEBI" id="CHEBI:43474"/>
        <dbReference type="ChEBI" id="CHEBI:456216"/>
        <dbReference type="EC" id="5.6.2.4"/>
    </reaction>
</comment>
<evidence type="ECO:0000256" key="4">
    <source>
        <dbReference type="ARBA" id="ARBA00022741"/>
    </source>
</evidence>
<dbReference type="InterPro" id="IPR040498">
    <property type="entry name" value="PriA_CRR"/>
</dbReference>
<feature type="binding site" evidence="12">
    <location>
        <position position="372"/>
    </location>
    <ligand>
        <name>Zn(2+)</name>
        <dbReference type="ChEBI" id="CHEBI:29105"/>
        <label>1</label>
    </ligand>
</feature>
<dbReference type="Gene3D" id="3.40.50.300">
    <property type="entry name" value="P-loop containing nucleotide triphosphate hydrolases"/>
    <property type="match status" value="2"/>
</dbReference>
<dbReference type="Pfam" id="PF00271">
    <property type="entry name" value="Helicase_C"/>
    <property type="match status" value="1"/>
</dbReference>
<feature type="binding site" evidence="12">
    <location>
        <position position="369"/>
    </location>
    <ligand>
        <name>Zn(2+)</name>
        <dbReference type="ChEBI" id="CHEBI:29105"/>
        <label>1</label>
    </ligand>
</feature>
<keyword evidence="2 12" id="KW-0235">DNA replication</keyword>
<dbReference type="SMART" id="SM00487">
    <property type="entry name" value="DEXDc"/>
    <property type="match status" value="1"/>
</dbReference>
<dbReference type="SUPFAM" id="SSF52540">
    <property type="entry name" value="P-loop containing nucleoside triphosphate hydrolases"/>
    <property type="match status" value="2"/>
</dbReference>
<protein>
    <recommendedName>
        <fullName evidence="12">Replication restart protein PriA</fullName>
    </recommendedName>
    <alternativeName>
        <fullName evidence="12">ATP-dependent DNA helicase PriA</fullName>
        <ecNumber evidence="12">5.6.2.4</ecNumber>
    </alternativeName>
    <alternativeName>
        <fullName evidence="12">DNA 3'-5' helicase PriA</fullName>
    </alternativeName>
</protein>
<reference evidence="15 16" key="1">
    <citation type="submission" date="2019-02" db="EMBL/GenBank/DDBJ databases">
        <title>Prokaryotic population dynamics and viral predation in marine succession experiment using metagenomics: the confinement effect.</title>
        <authorList>
            <person name="Haro-Moreno J.M."/>
            <person name="Rodriguez-Valera F."/>
            <person name="Lopez-Perez M."/>
        </authorList>
    </citation>
    <scope>NUCLEOTIDE SEQUENCE [LARGE SCALE GENOMIC DNA]</scope>
    <source>
        <strain evidence="15">MED-G163</strain>
    </source>
</reference>
<dbReference type="InterPro" id="IPR011545">
    <property type="entry name" value="DEAD/DEAH_box_helicase_dom"/>
</dbReference>
<feature type="binding site" evidence="12">
    <location>
        <position position="378"/>
    </location>
    <ligand>
        <name>Zn(2+)</name>
        <dbReference type="ChEBI" id="CHEBI:29105"/>
        <label>2</label>
    </ligand>
</feature>
<evidence type="ECO:0000256" key="5">
    <source>
        <dbReference type="ARBA" id="ARBA00022801"/>
    </source>
</evidence>
<dbReference type="NCBIfam" id="TIGR00595">
    <property type="entry name" value="priA"/>
    <property type="match status" value="1"/>
</dbReference>
<dbReference type="PANTHER" id="PTHR30580:SF0">
    <property type="entry name" value="PRIMOSOMAL PROTEIN N"/>
    <property type="match status" value="1"/>
</dbReference>
<dbReference type="Proteomes" id="UP000315782">
    <property type="component" value="Unassembled WGS sequence"/>
</dbReference>
<evidence type="ECO:0000256" key="3">
    <source>
        <dbReference type="ARBA" id="ARBA00022723"/>
    </source>
</evidence>
<evidence type="ECO:0000313" key="15">
    <source>
        <dbReference type="EMBL" id="RZO22748.1"/>
    </source>
</evidence>
<feature type="binding site" evidence="12">
    <location>
        <position position="412"/>
    </location>
    <ligand>
        <name>Zn(2+)</name>
        <dbReference type="ChEBI" id="CHEBI:29105"/>
        <label>1</label>
    </ligand>
</feature>
<dbReference type="GO" id="GO:0016887">
    <property type="term" value="F:ATP hydrolysis activity"/>
    <property type="evidence" value="ECO:0007669"/>
    <property type="project" value="RHEA"/>
</dbReference>
<keyword evidence="8 12" id="KW-0067">ATP-binding</keyword>
<dbReference type="HAMAP" id="MF_00983">
    <property type="entry name" value="PriA"/>
    <property type="match status" value="1"/>
</dbReference>
<gene>
    <name evidence="12 15" type="primary">priA</name>
    <name evidence="15" type="ORF">EVA96_00960</name>
</gene>
<organism evidence="15 16">
    <name type="scientific">SAR86 cluster bacterium</name>
    <dbReference type="NCBI Taxonomy" id="2030880"/>
    <lineage>
        <taxon>Bacteria</taxon>
        <taxon>Pseudomonadati</taxon>
        <taxon>Pseudomonadota</taxon>
        <taxon>Gammaproteobacteria</taxon>
        <taxon>SAR86 cluster</taxon>
    </lineage>
</organism>
<dbReference type="InterPro" id="IPR041236">
    <property type="entry name" value="PriA_C"/>
</dbReference>
<dbReference type="EC" id="5.6.2.4" evidence="12"/>
<evidence type="ECO:0000256" key="1">
    <source>
        <dbReference type="ARBA" id="ARBA00022515"/>
    </source>
</evidence>
<dbReference type="AlphaFoldDB" id="A0A520MNE5"/>
<comment type="cofactor">
    <cofactor evidence="12">
        <name>Zn(2+)</name>
        <dbReference type="ChEBI" id="CHEBI:29105"/>
    </cofactor>
    <text evidence="12">Binds 2 zinc ions per subunit.</text>
</comment>
<keyword evidence="3 12" id="KW-0479">Metal-binding</keyword>
<dbReference type="InterPro" id="IPR027417">
    <property type="entry name" value="P-loop_NTPase"/>
</dbReference>
<feature type="binding site" evidence="12">
    <location>
        <position position="399"/>
    </location>
    <ligand>
        <name>Zn(2+)</name>
        <dbReference type="ChEBI" id="CHEBI:29105"/>
        <label>2</label>
    </ligand>
</feature>
<dbReference type="PROSITE" id="PS51194">
    <property type="entry name" value="HELICASE_CTER"/>
    <property type="match status" value="1"/>
</dbReference>
<dbReference type="InterPro" id="IPR014001">
    <property type="entry name" value="Helicase_ATP-bd"/>
</dbReference>
<dbReference type="EMBL" id="SHBI01000002">
    <property type="protein sequence ID" value="RZO22748.1"/>
    <property type="molecule type" value="Genomic_DNA"/>
</dbReference>
<dbReference type="Pfam" id="PF17764">
    <property type="entry name" value="PriA_3primeBD"/>
    <property type="match status" value="1"/>
</dbReference>
<dbReference type="GO" id="GO:1990077">
    <property type="term" value="C:primosome complex"/>
    <property type="evidence" value="ECO:0007669"/>
    <property type="project" value="UniProtKB-UniRule"/>
</dbReference>
<comment type="caution">
    <text evidence="15">The sequence shown here is derived from an EMBL/GenBank/DDBJ whole genome shotgun (WGS) entry which is preliminary data.</text>
</comment>
<dbReference type="Pfam" id="PF18319">
    <property type="entry name" value="Zn_ribbon_PriA"/>
    <property type="match status" value="1"/>
</dbReference>
<keyword evidence="6 12" id="KW-0347">Helicase</keyword>
<proteinExistence type="inferred from homology"/>
<evidence type="ECO:0000256" key="2">
    <source>
        <dbReference type="ARBA" id="ARBA00022705"/>
    </source>
</evidence>
<evidence type="ECO:0000313" key="16">
    <source>
        <dbReference type="Proteomes" id="UP000315782"/>
    </source>
</evidence>
<feature type="binding site" evidence="12">
    <location>
        <position position="381"/>
    </location>
    <ligand>
        <name>Zn(2+)</name>
        <dbReference type="ChEBI" id="CHEBI:29105"/>
        <label>2</label>
    </ligand>
</feature>
<dbReference type="GO" id="GO:0006269">
    <property type="term" value="P:DNA replication, synthesis of primer"/>
    <property type="evidence" value="ECO:0007669"/>
    <property type="project" value="UniProtKB-KW"/>
</dbReference>
<dbReference type="Pfam" id="PF00270">
    <property type="entry name" value="DEAD"/>
    <property type="match status" value="1"/>
</dbReference>
<evidence type="ECO:0000256" key="8">
    <source>
        <dbReference type="ARBA" id="ARBA00022840"/>
    </source>
</evidence>
<evidence type="ECO:0000256" key="12">
    <source>
        <dbReference type="HAMAP-Rule" id="MF_00983"/>
    </source>
</evidence>
<sequence>MNIFYYDVAVSLPLRQCFTYSSELKIKKGTRVSIPFGNRLLVGVINKNIQKPQLLGKIGAIKEIISIMDAYPLFEKSIFNSILWASDYYHHPIGEVFHTFIPTQLRKINNNKIEPIEKISEYSINEEDKKFNLTKDQNKAVKELSKAKGFLPSLLYGVTGSGKTEVYLRLAEDCIRKNKAILILVPEINLTPQLLSRFEDRFDGEIGLYHSRQTPSKRLKIWLKAKFGNIKIIIGTRSAVLMPLKDIGLIIIDEEHDQSFRQSEGFKFSARDLGIKRSQLQDIPIVLGSATPSLQSLKLVGEKKFKKVDILSRVDGRKPPKLIALDINNSPLIGGLAMETISVMQNVINKGEQVLVFINRRGFAPLYQCGSCGWVAECKSCDTNLVFHQSRNRLICHRCESAYAVNKCCPVCNEDEFHFHGAGTERVEEVLESSFPKTSIIRVDHDSTKKVGAMEAIVKKIHSSEAAILVGTQMLAKGHDFPKVTLSVILNADNGLISPEINALEKISQLLIQVSGRAGRNNNLAKVIIQTRYPDDINLNKIKTGNYMNFAKQCLDNNMKMNLPPYSTLCLLRSSSPTQKSNLDFLEKAVLTLSNRRGINIIGPLPSLISKSKGNYRHHIYIQSSKKTFLNKVLKFLTVEFDKWPESKKVKWAFDIDPIDIN</sequence>
<keyword evidence="4 12" id="KW-0547">Nucleotide-binding</keyword>
<name>A0A520MNE5_9GAMM</name>
<feature type="binding site" evidence="12">
    <location>
        <position position="409"/>
    </location>
    <ligand>
        <name>Zn(2+)</name>
        <dbReference type="ChEBI" id="CHEBI:29105"/>
        <label>1</label>
    </ligand>
</feature>
<dbReference type="InterPro" id="IPR005259">
    <property type="entry name" value="PriA"/>
</dbReference>
<dbReference type="GO" id="GO:0043138">
    <property type="term" value="F:3'-5' DNA helicase activity"/>
    <property type="evidence" value="ECO:0007669"/>
    <property type="project" value="UniProtKB-EC"/>
</dbReference>
<dbReference type="InterPro" id="IPR001650">
    <property type="entry name" value="Helicase_C-like"/>
</dbReference>